<reference evidence="1" key="2">
    <citation type="journal article" date="2020" name="Nat. Commun.">
        <title>Large-scale genome sequencing of mycorrhizal fungi provides insights into the early evolution of symbiotic traits.</title>
        <authorList>
            <person name="Miyauchi S."/>
            <person name="Kiss E."/>
            <person name="Kuo A."/>
            <person name="Drula E."/>
            <person name="Kohler A."/>
            <person name="Sanchez-Garcia M."/>
            <person name="Morin E."/>
            <person name="Andreopoulos B."/>
            <person name="Barry K.W."/>
            <person name="Bonito G."/>
            <person name="Buee M."/>
            <person name="Carver A."/>
            <person name="Chen C."/>
            <person name="Cichocki N."/>
            <person name="Clum A."/>
            <person name="Culley D."/>
            <person name="Crous P.W."/>
            <person name="Fauchery L."/>
            <person name="Girlanda M."/>
            <person name="Hayes R.D."/>
            <person name="Keri Z."/>
            <person name="LaButti K."/>
            <person name="Lipzen A."/>
            <person name="Lombard V."/>
            <person name="Magnuson J."/>
            <person name="Maillard F."/>
            <person name="Murat C."/>
            <person name="Nolan M."/>
            <person name="Ohm R.A."/>
            <person name="Pangilinan J."/>
            <person name="Pereira M.F."/>
            <person name="Perotto S."/>
            <person name="Peter M."/>
            <person name="Pfister S."/>
            <person name="Riley R."/>
            <person name="Sitrit Y."/>
            <person name="Stielow J.B."/>
            <person name="Szollosi G."/>
            <person name="Zifcakova L."/>
            <person name="Stursova M."/>
            <person name="Spatafora J.W."/>
            <person name="Tedersoo L."/>
            <person name="Vaario L.M."/>
            <person name="Yamada A."/>
            <person name="Yan M."/>
            <person name="Wang P."/>
            <person name="Xu J."/>
            <person name="Bruns T."/>
            <person name="Baldrian P."/>
            <person name="Vilgalys R."/>
            <person name="Dunand C."/>
            <person name="Henrissat B."/>
            <person name="Grigoriev I.V."/>
            <person name="Hibbett D."/>
            <person name="Nagy L.G."/>
            <person name="Martin F.M."/>
        </authorList>
    </citation>
    <scope>NUCLEOTIDE SEQUENCE</scope>
    <source>
        <strain evidence="1">P2</strain>
    </source>
</reference>
<name>A0ACB6Z8R8_THEGA</name>
<evidence type="ECO:0000313" key="2">
    <source>
        <dbReference type="Proteomes" id="UP000886501"/>
    </source>
</evidence>
<dbReference type="EMBL" id="MU118070">
    <property type="protein sequence ID" value="KAF9646026.1"/>
    <property type="molecule type" value="Genomic_DNA"/>
</dbReference>
<keyword evidence="2" id="KW-1185">Reference proteome</keyword>
<dbReference type="Proteomes" id="UP000886501">
    <property type="component" value="Unassembled WGS sequence"/>
</dbReference>
<reference evidence="1" key="1">
    <citation type="submission" date="2019-10" db="EMBL/GenBank/DDBJ databases">
        <authorList>
            <consortium name="DOE Joint Genome Institute"/>
            <person name="Kuo A."/>
            <person name="Miyauchi S."/>
            <person name="Kiss E."/>
            <person name="Drula E."/>
            <person name="Kohler A."/>
            <person name="Sanchez-Garcia M."/>
            <person name="Andreopoulos B."/>
            <person name="Barry K.W."/>
            <person name="Bonito G."/>
            <person name="Buee M."/>
            <person name="Carver A."/>
            <person name="Chen C."/>
            <person name="Cichocki N."/>
            <person name="Clum A."/>
            <person name="Culley D."/>
            <person name="Crous P.W."/>
            <person name="Fauchery L."/>
            <person name="Girlanda M."/>
            <person name="Hayes R."/>
            <person name="Keri Z."/>
            <person name="Labutti K."/>
            <person name="Lipzen A."/>
            <person name="Lombard V."/>
            <person name="Magnuson J."/>
            <person name="Maillard F."/>
            <person name="Morin E."/>
            <person name="Murat C."/>
            <person name="Nolan M."/>
            <person name="Ohm R."/>
            <person name="Pangilinan J."/>
            <person name="Pereira M."/>
            <person name="Perotto S."/>
            <person name="Peter M."/>
            <person name="Riley R."/>
            <person name="Sitrit Y."/>
            <person name="Stielow B."/>
            <person name="Szollosi G."/>
            <person name="Zifcakova L."/>
            <person name="Stursova M."/>
            <person name="Spatafora J.W."/>
            <person name="Tedersoo L."/>
            <person name="Vaario L.-M."/>
            <person name="Yamada A."/>
            <person name="Yan M."/>
            <person name="Wang P."/>
            <person name="Xu J."/>
            <person name="Bruns T."/>
            <person name="Baldrian P."/>
            <person name="Vilgalys R."/>
            <person name="Henrissat B."/>
            <person name="Grigoriev I.V."/>
            <person name="Hibbett D."/>
            <person name="Nagy L.G."/>
            <person name="Martin F.M."/>
        </authorList>
    </citation>
    <scope>NUCLEOTIDE SEQUENCE</scope>
    <source>
        <strain evidence="1">P2</strain>
    </source>
</reference>
<evidence type="ECO:0000313" key="1">
    <source>
        <dbReference type="EMBL" id="KAF9646026.1"/>
    </source>
</evidence>
<proteinExistence type="predicted"/>
<sequence>MEEAHAYFGPGSTPQGAKKPTVSIHRGETYHFCYFFKKTEPYSLLIKNRHFVAVPIHKPDPVPPTIPNPPRPGKRVRKNDSLGRIEGWKKSKTKVTGKRKGKPANAQVDEDPMYEDVPPSPSPEPRRSKRQRKTVNVGYDEGGDTDKDSTDDDDEFVMDSEAPETGPQTQSGDEDDEVVIVKNEERESSLRSRSQSQQPGPSFINLDAEEEEMKPKPQLQLSFNGFKIFGRCLCVIVEPWPVIRAPLEPKVPQSSWAAANSREPSVVPGSASDRGQTPLFLPDDDNREVTPAPTSRTDRPPVPLFNDPPPNNDVQDNEDEEGGMVLFSELLSATGGLRVDADDEDGFDGAILFGDADERKELS</sequence>
<accession>A0ACB6Z8R8</accession>
<gene>
    <name evidence="1" type="ORF">BDM02DRAFT_3119350</name>
</gene>
<protein>
    <submittedName>
        <fullName evidence="1">Uncharacterized protein</fullName>
    </submittedName>
</protein>
<comment type="caution">
    <text evidence="1">The sequence shown here is derived from an EMBL/GenBank/DDBJ whole genome shotgun (WGS) entry which is preliminary data.</text>
</comment>
<organism evidence="1 2">
    <name type="scientific">Thelephora ganbajun</name>
    <name type="common">Ganba fungus</name>
    <dbReference type="NCBI Taxonomy" id="370292"/>
    <lineage>
        <taxon>Eukaryota</taxon>
        <taxon>Fungi</taxon>
        <taxon>Dikarya</taxon>
        <taxon>Basidiomycota</taxon>
        <taxon>Agaricomycotina</taxon>
        <taxon>Agaricomycetes</taxon>
        <taxon>Thelephorales</taxon>
        <taxon>Thelephoraceae</taxon>
        <taxon>Thelephora</taxon>
    </lineage>
</organism>